<sequence>MNVFGRAETWASFHPAYVRILGVRFGRLTMRQVVEQVFLWIQEQSRRMIITAGPEFVMMAQRDPAVMEVAQRADLVTPDGIGIVLAAKWRGQPLPERVTGVELALEILATAQQRGQGLRVYVLGAHPDALAACLARFAREFPALTFRGHHGYFDPPAWPKVLDDIRAFAPHLWLVGLGQPRQELLIFQSLHSLPPCVAMGVGGAIDVWSGRIKRAPALFRRLNLEWLYRLLRQPSRWRRQLALPRFVWHVLRHPDRGA</sequence>
<proteinExistence type="predicted"/>
<organism evidence="3 4">
    <name type="scientific">Alicyclobacillus cellulosilyticus</name>
    <dbReference type="NCBI Taxonomy" id="1003997"/>
    <lineage>
        <taxon>Bacteria</taxon>
        <taxon>Bacillati</taxon>
        <taxon>Bacillota</taxon>
        <taxon>Bacilli</taxon>
        <taxon>Bacillales</taxon>
        <taxon>Alicyclobacillaceae</taxon>
        <taxon>Alicyclobacillus</taxon>
    </lineage>
</organism>
<evidence type="ECO:0000256" key="2">
    <source>
        <dbReference type="ARBA" id="ARBA00022679"/>
    </source>
</evidence>
<dbReference type="CDD" id="cd06533">
    <property type="entry name" value="Glyco_transf_WecG_TagA"/>
    <property type="match status" value="1"/>
</dbReference>
<name>A0A917NJG8_9BACL</name>
<dbReference type="Proteomes" id="UP000637695">
    <property type="component" value="Unassembled WGS sequence"/>
</dbReference>
<dbReference type="RefSeq" id="WP_188881908.1">
    <property type="nucleotide sequence ID" value="NZ_BMOY01000017.1"/>
</dbReference>
<accession>A0A917NJG8</accession>
<dbReference type="GO" id="GO:0016758">
    <property type="term" value="F:hexosyltransferase activity"/>
    <property type="evidence" value="ECO:0007669"/>
    <property type="project" value="TreeGrafter"/>
</dbReference>
<evidence type="ECO:0000313" key="4">
    <source>
        <dbReference type="Proteomes" id="UP000637695"/>
    </source>
</evidence>
<comment type="caution">
    <text evidence="3">The sequence shown here is derived from an EMBL/GenBank/DDBJ whole genome shotgun (WGS) entry which is preliminary data.</text>
</comment>
<keyword evidence="4" id="KW-1185">Reference proteome</keyword>
<reference evidence="3" key="1">
    <citation type="journal article" date="2014" name="Int. J. Syst. Evol. Microbiol.">
        <title>Complete genome sequence of Corynebacterium casei LMG S-19264T (=DSM 44701T), isolated from a smear-ripened cheese.</title>
        <authorList>
            <consortium name="US DOE Joint Genome Institute (JGI-PGF)"/>
            <person name="Walter F."/>
            <person name="Albersmeier A."/>
            <person name="Kalinowski J."/>
            <person name="Ruckert C."/>
        </authorList>
    </citation>
    <scope>NUCLEOTIDE SEQUENCE</scope>
    <source>
        <strain evidence="3">JCM 18487</strain>
    </source>
</reference>
<dbReference type="AlphaFoldDB" id="A0A917NJG8"/>
<dbReference type="PANTHER" id="PTHR34136">
    <property type="match status" value="1"/>
</dbReference>
<dbReference type="InterPro" id="IPR004629">
    <property type="entry name" value="WecG_TagA_CpsF"/>
</dbReference>
<evidence type="ECO:0000256" key="1">
    <source>
        <dbReference type="ARBA" id="ARBA00022676"/>
    </source>
</evidence>
<dbReference type="EMBL" id="BMOY01000017">
    <property type="protein sequence ID" value="GGJ05237.1"/>
    <property type="molecule type" value="Genomic_DNA"/>
</dbReference>
<gene>
    <name evidence="3" type="ORF">GCM10010885_12920</name>
</gene>
<dbReference type="NCBIfam" id="TIGR00696">
    <property type="entry name" value="wecG_tagA_cpsF"/>
    <property type="match status" value="1"/>
</dbReference>
<dbReference type="PANTHER" id="PTHR34136:SF1">
    <property type="entry name" value="UDP-N-ACETYL-D-MANNOSAMINURONIC ACID TRANSFERASE"/>
    <property type="match status" value="1"/>
</dbReference>
<keyword evidence="1" id="KW-0328">Glycosyltransferase</keyword>
<evidence type="ECO:0000313" key="3">
    <source>
        <dbReference type="EMBL" id="GGJ05237.1"/>
    </source>
</evidence>
<reference evidence="3" key="2">
    <citation type="submission" date="2020-09" db="EMBL/GenBank/DDBJ databases">
        <authorList>
            <person name="Sun Q."/>
            <person name="Ohkuma M."/>
        </authorList>
    </citation>
    <scope>NUCLEOTIDE SEQUENCE</scope>
    <source>
        <strain evidence="3">JCM 18487</strain>
    </source>
</reference>
<keyword evidence="2" id="KW-0808">Transferase</keyword>
<dbReference type="Pfam" id="PF03808">
    <property type="entry name" value="Glyco_tran_WecG"/>
    <property type="match status" value="1"/>
</dbReference>
<protein>
    <submittedName>
        <fullName evidence="3">N-acetylmannosaminyltransferase</fullName>
    </submittedName>
</protein>